<reference evidence="2" key="1">
    <citation type="submission" date="2017-04" db="EMBL/GenBank/DDBJ databases">
        <authorList>
            <person name="Varghese N."/>
            <person name="Submissions S."/>
        </authorList>
    </citation>
    <scope>NUCLEOTIDE SEQUENCE [LARGE SCALE GENOMIC DNA]</scope>
    <source>
        <strain evidence="2">USBA 82</strain>
    </source>
</reference>
<dbReference type="Proteomes" id="UP000193355">
    <property type="component" value="Unassembled WGS sequence"/>
</dbReference>
<protein>
    <submittedName>
        <fullName evidence="1">Polar amino acid transport system substrate-binding protein</fullName>
    </submittedName>
</protein>
<dbReference type="SUPFAM" id="SSF53850">
    <property type="entry name" value="Periplasmic binding protein-like II"/>
    <property type="match status" value="1"/>
</dbReference>
<proteinExistence type="predicted"/>
<gene>
    <name evidence="1" type="ORF">SAMN06275492_11122</name>
</gene>
<dbReference type="OrthoDB" id="370479at2"/>
<dbReference type="STRING" id="561720.SAMN06275492_11122"/>
<dbReference type="RefSeq" id="WP_159448248.1">
    <property type="nucleotide sequence ID" value="NZ_FXBB01000011.1"/>
</dbReference>
<accession>A0A1X7JEU7</accession>
<keyword evidence="2" id="KW-1185">Reference proteome</keyword>
<name>A0A1X7JEU7_9BACT</name>
<evidence type="ECO:0000313" key="2">
    <source>
        <dbReference type="Proteomes" id="UP000193355"/>
    </source>
</evidence>
<organism evidence="1 2">
    <name type="scientific">Dethiosulfovibrio salsuginis</name>
    <dbReference type="NCBI Taxonomy" id="561720"/>
    <lineage>
        <taxon>Bacteria</taxon>
        <taxon>Thermotogati</taxon>
        <taxon>Synergistota</taxon>
        <taxon>Synergistia</taxon>
        <taxon>Synergistales</taxon>
        <taxon>Dethiosulfovibrionaceae</taxon>
        <taxon>Dethiosulfovibrio</taxon>
    </lineage>
</organism>
<dbReference type="EMBL" id="FXBB01000011">
    <property type="protein sequence ID" value="SMG26178.1"/>
    <property type="molecule type" value="Genomic_DNA"/>
</dbReference>
<sequence>MLRKIAIMTITTCLLLPSICLAGEKIRIGVGEMPPYVSERLEEYGFLAKIVKESFAFSDIETEFHFVPWNRAIENTRLGLLDGTPGWFSTPRGRGTSTCHRLW</sequence>
<dbReference type="AlphaFoldDB" id="A0A1X7JEU7"/>
<evidence type="ECO:0000313" key="1">
    <source>
        <dbReference type="EMBL" id="SMG26178.1"/>
    </source>
</evidence>